<evidence type="ECO:0000313" key="3">
    <source>
        <dbReference type="Proteomes" id="UP000276133"/>
    </source>
</evidence>
<dbReference type="EMBL" id="REGN01007360">
    <property type="protein sequence ID" value="RNA06524.1"/>
    <property type="molecule type" value="Genomic_DNA"/>
</dbReference>
<name>A0A3M7Q5R7_BRAPC</name>
<feature type="compositionally biased region" description="Polar residues" evidence="1">
    <location>
        <begin position="106"/>
        <end position="115"/>
    </location>
</feature>
<proteinExistence type="predicted"/>
<organism evidence="2 3">
    <name type="scientific">Brachionus plicatilis</name>
    <name type="common">Marine rotifer</name>
    <name type="synonym">Brachionus muelleri</name>
    <dbReference type="NCBI Taxonomy" id="10195"/>
    <lineage>
        <taxon>Eukaryota</taxon>
        <taxon>Metazoa</taxon>
        <taxon>Spiralia</taxon>
        <taxon>Gnathifera</taxon>
        <taxon>Rotifera</taxon>
        <taxon>Eurotatoria</taxon>
        <taxon>Monogononta</taxon>
        <taxon>Pseudotrocha</taxon>
        <taxon>Ploima</taxon>
        <taxon>Brachionidae</taxon>
        <taxon>Brachionus</taxon>
    </lineage>
</organism>
<sequence>MNVFYFDEPQMALDHYEKLFFSNRSKLFIVIATLCNFQSCIGYLGRYNSYLERQSMSGSQSYDFLPFQYLIRLQDAFFFSVSSQLSKNNSFRHHRSTIGGPETPAQMYSQPISSTTPTLRESVVFNRGDDKPF</sequence>
<feature type="region of interest" description="Disordered" evidence="1">
    <location>
        <begin position="92"/>
        <end position="115"/>
    </location>
</feature>
<accession>A0A3M7Q5R7</accession>
<evidence type="ECO:0000256" key="1">
    <source>
        <dbReference type="SAM" id="MobiDB-lite"/>
    </source>
</evidence>
<dbReference type="Proteomes" id="UP000276133">
    <property type="component" value="Unassembled WGS sequence"/>
</dbReference>
<reference evidence="2 3" key="1">
    <citation type="journal article" date="2018" name="Sci. Rep.">
        <title>Genomic signatures of local adaptation to the degree of environmental predictability in rotifers.</title>
        <authorList>
            <person name="Franch-Gras L."/>
            <person name="Hahn C."/>
            <person name="Garcia-Roger E.M."/>
            <person name="Carmona M.J."/>
            <person name="Serra M."/>
            <person name="Gomez A."/>
        </authorList>
    </citation>
    <scope>NUCLEOTIDE SEQUENCE [LARGE SCALE GENOMIC DNA]</scope>
    <source>
        <strain evidence="2">HYR1</strain>
    </source>
</reference>
<dbReference type="AlphaFoldDB" id="A0A3M7Q5R7"/>
<keyword evidence="3" id="KW-1185">Reference proteome</keyword>
<feature type="non-terminal residue" evidence="2">
    <location>
        <position position="133"/>
    </location>
</feature>
<protein>
    <submittedName>
        <fullName evidence="2">Uncharacterized protein</fullName>
    </submittedName>
</protein>
<evidence type="ECO:0000313" key="2">
    <source>
        <dbReference type="EMBL" id="RNA06524.1"/>
    </source>
</evidence>
<gene>
    <name evidence="2" type="ORF">BpHYR1_052955</name>
</gene>
<comment type="caution">
    <text evidence="2">The sequence shown here is derived from an EMBL/GenBank/DDBJ whole genome shotgun (WGS) entry which is preliminary data.</text>
</comment>